<evidence type="ECO:0000313" key="2">
    <source>
        <dbReference type="Proteomes" id="UP001605036"/>
    </source>
</evidence>
<reference evidence="1 2" key="1">
    <citation type="submission" date="2024-09" db="EMBL/GenBank/DDBJ databases">
        <title>Chromosome-scale assembly of Riccia fluitans.</title>
        <authorList>
            <person name="Paukszto L."/>
            <person name="Sawicki J."/>
            <person name="Karawczyk K."/>
            <person name="Piernik-Szablinska J."/>
            <person name="Szczecinska M."/>
            <person name="Mazdziarz M."/>
        </authorList>
    </citation>
    <scope>NUCLEOTIDE SEQUENCE [LARGE SCALE GENOMIC DNA]</scope>
    <source>
        <strain evidence="1">Rf_01</strain>
        <tissue evidence="1">Aerial parts of the thallus</tissue>
    </source>
</reference>
<dbReference type="Proteomes" id="UP001605036">
    <property type="component" value="Unassembled WGS sequence"/>
</dbReference>
<accession>A0ABD1YDK2</accession>
<keyword evidence="2" id="KW-1185">Reference proteome</keyword>
<gene>
    <name evidence="1" type="ORF">R1flu_013534</name>
</gene>
<comment type="caution">
    <text evidence="1">The sequence shown here is derived from an EMBL/GenBank/DDBJ whole genome shotgun (WGS) entry which is preliminary data.</text>
</comment>
<organism evidence="1 2">
    <name type="scientific">Riccia fluitans</name>
    <dbReference type="NCBI Taxonomy" id="41844"/>
    <lineage>
        <taxon>Eukaryota</taxon>
        <taxon>Viridiplantae</taxon>
        <taxon>Streptophyta</taxon>
        <taxon>Embryophyta</taxon>
        <taxon>Marchantiophyta</taxon>
        <taxon>Marchantiopsida</taxon>
        <taxon>Marchantiidae</taxon>
        <taxon>Marchantiales</taxon>
        <taxon>Ricciaceae</taxon>
        <taxon>Riccia</taxon>
    </lineage>
</organism>
<protein>
    <submittedName>
        <fullName evidence="1">Uncharacterized protein</fullName>
    </submittedName>
</protein>
<sequence length="102" mass="12341">MMKKMMTKTPENVQIIQQMLEQVQQSGLIQKAVEEEVHKQFMKIQKKLQSEKATDWTANRREVHELIQLLRKEMEKFQMKESFQEYLEDLNQARTIRVLMES</sequence>
<dbReference type="EMBL" id="JBHFFA010000004">
    <property type="protein sequence ID" value="KAL2628848.1"/>
    <property type="molecule type" value="Genomic_DNA"/>
</dbReference>
<proteinExistence type="predicted"/>
<name>A0ABD1YDK2_9MARC</name>
<dbReference type="AlphaFoldDB" id="A0ABD1YDK2"/>
<evidence type="ECO:0000313" key="1">
    <source>
        <dbReference type="EMBL" id="KAL2628848.1"/>
    </source>
</evidence>